<protein>
    <submittedName>
        <fullName evidence="1">Uncharacterized protein</fullName>
    </submittedName>
</protein>
<proteinExistence type="predicted"/>
<keyword evidence="2" id="KW-1185">Reference proteome</keyword>
<name>A0AAD7J808_9AGAR</name>
<comment type="caution">
    <text evidence="1">The sequence shown here is derived from an EMBL/GenBank/DDBJ whole genome shotgun (WGS) entry which is preliminary data.</text>
</comment>
<evidence type="ECO:0000313" key="1">
    <source>
        <dbReference type="EMBL" id="KAJ7757094.1"/>
    </source>
</evidence>
<organism evidence="1 2">
    <name type="scientific">Mycena metata</name>
    <dbReference type="NCBI Taxonomy" id="1033252"/>
    <lineage>
        <taxon>Eukaryota</taxon>
        <taxon>Fungi</taxon>
        <taxon>Dikarya</taxon>
        <taxon>Basidiomycota</taxon>
        <taxon>Agaricomycotina</taxon>
        <taxon>Agaricomycetes</taxon>
        <taxon>Agaricomycetidae</taxon>
        <taxon>Agaricales</taxon>
        <taxon>Marasmiineae</taxon>
        <taxon>Mycenaceae</taxon>
        <taxon>Mycena</taxon>
    </lineage>
</organism>
<gene>
    <name evidence="1" type="ORF">B0H16DRAFT_678331</name>
</gene>
<reference evidence="1" key="1">
    <citation type="submission" date="2023-03" db="EMBL/GenBank/DDBJ databases">
        <title>Massive genome expansion in bonnet fungi (Mycena s.s.) driven by repeated elements and novel gene families across ecological guilds.</title>
        <authorList>
            <consortium name="Lawrence Berkeley National Laboratory"/>
            <person name="Harder C.B."/>
            <person name="Miyauchi S."/>
            <person name="Viragh M."/>
            <person name="Kuo A."/>
            <person name="Thoen E."/>
            <person name="Andreopoulos B."/>
            <person name="Lu D."/>
            <person name="Skrede I."/>
            <person name="Drula E."/>
            <person name="Henrissat B."/>
            <person name="Morin E."/>
            <person name="Kohler A."/>
            <person name="Barry K."/>
            <person name="LaButti K."/>
            <person name="Morin E."/>
            <person name="Salamov A."/>
            <person name="Lipzen A."/>
            <person name="Mereny Z."/>
            <person name="Hegedus B."/>
            <person name="Baldrian P."/>
            <person name="Stursova M."/>
            <person name="Weitz H."/>
            <person name="Taylor A."/>
            <person name="Grigoriev I.V."/>
            <person name="Nagy L.G."/>
            <person name="Martin F."/>
            <person name="Kauserud H."/>
        </authorList>
    </citation>
    <scope>NUCLEOTIDE SEQUENCE</scope>
    <source>
        <strain evidence="1">CBHHK182m</strain>
    </source>
</reference>
<dbReference type="EMBL" id="JARKIB010000045">
    <property type="protein sequence ID" value="KAJ7757094.1"/>
    <property type="molecule type" value="Genomic_DNA"/>
</dbReference>
<sequence>MEVLVFAHRMVSSSKQVTSWIKGQHDNGANHIDLITFSSPPLGLATNLPEDLRHWSTLSTAPFPRQRILWFSTDSTEILGAAEEIVVKTFFTTGRFQISIDVRGSQSVTVAFMRKLASISPHYMSALVLYSCMWGFTVLEEYTREVQTALPLIVPPYKRILRKHGLTTLIIHGVNGHATEQVYRILSALKESHGLNIVVMCEPGVRPERQQLNGFDEYDGVQPEREVQTLYVSDDGLIMYSGRTPSEPALYKNLFRILLEGVWQRPDATSLRCVPLKYQLKGSNIWLASGELCGSVVCPSISTLKAQQLPAYAVLCITPGTIPDGCSRLSQLWKVQCIWTSNGLFNGITRKFVILCVYCLVSARTSMMYDKSHEPTP</sequence>
<accession>A0AAD7J808</accession>
<dbReference type="Proteomes" id="UP001215598">
    <property type="component" value="Unassembled WGS sequence"/>
</dbReference>
<dbReference type="AlphaFoldDB" id="A0AAD7J808"/>
<evidence type="ECO:0000313" key="2">
    <source>
        <dbReference type="Proteomes" id="UP001215598"/>
    </source>
</evidence>